<dbReference type="EMBL" id="BGPR01004001">
    <property type="protein sequence ID" value="GBM94793.1"/>
    <property type="molecule type" value="Genomic_DNA"/>
</dbReference>
<protein>
    <submittedName>
        <fullName evidence="1">Uncharacterized protein</fullName>
    </submittedName>
</protein>
<accession>A0A4Y2JWP9</accession>
<reference evidence="1 2" key="1">
    <citation type="journal article" date="2019" name="Sci. Rep.">
        <title>Orb-weaving spider Araneus ventricosus genome elucidates the spidroin gene catalogue.</title>
        <authorList>
            <person name="Kono N."/>
            <person name="Nakamura H."/>
            <person name="Ohtoshi R."/>
            <person name="Moran D.A.P."/>
            <person name="Shinohara A."/>
            <person name="Yoshida Y."/>
            <person name="Fujiwara M."/>
            <person name="Mori M."/>
            <person name="Tomita M."/>
            <person name="Arakawa K."/>
        </authorList>
    </citation>
    <scope>NUCLEOTIDE SEQUENCE [LARGE SCALE GENOMIC DNA]</scope>
</reference>
<dbReference type="AlphaFoldDB" id="A0A4Y2JWP9"/>
<keyword evidence="2" id="KW-1185">Reference proteome</keyword>
<organism evidence="1 2">
    <name type="scientific">Araneus ventricosus</name>
    <name type="common">Orbweaver spider</name>
    <name type="synonym">Epeira ventricosa</name>
    <dbReference type="NCBI Taxonomy" id="182803"/>
    <lineage>
        <taxon>Eukaryota</taxon>
        <taxon>Metazoa</taxon>
        <taxon>Ecdysozoa</taxon>
        <taxon>Arthropoda</taxon>
        <taxon>Chelicerata</taxon>
        <taxon>Arachnida</taxon>
        <taxon>Araneae</taxon>
        <taxon>Araneomorphae</taxon>
        <taxon>Entelegynae</taxon>
        <taxon>Araneoidea</taxon>
        <taxon>Araneidae</taxon>
        <taxon>Araneus</taxon>
    </lineage>
</organism>
<gene>
    <name evidence="1" type="ORF">AVEN_69348_1</name>
</gene>
<proteinExistence type="predicted"/>
<name>A0A4Y2JWP9_ARAVE</name>
<dbReference type="OrthoDB" id="10060191at2759"/>
<evidence type="ECO:0000313" key="1">
    <source>
        <dbReference type="EMBL" id="GBM94793.1"/>
    </source>
</evidence>
<evidence type="ECO:0000313" key="2">
    <source>
        <dbReference type="Proteomes" id="UP000499080"/>
    </source>
</evidence>
<dbReference type="Proteomes" id="UP000499080">
    <property type="component" value="Unassembled WGS sequence"/>
</dbReference>
<sequence>MRPHVPTRCEQKVQKYSLLDAKNSMFSSSEKFTKLHCVPQQEVMKKSLSKEDEVTAKQQSSGAIREMLKEWEKTVTSYIEKHHPNKAVVMHATNLFYDKAVSSFRQILKHQKKMSLAL</sequence>
<comment type="caution">
    <text evidence="1">The sequence shown here is derived from an EMBL/GenBank/DDBJ whole genome shotgun (WGS) entry which is preliminary data.</text>
</comment>